<dbReference type="InterPro" id="IPR001789">
    <property type="entry name" value="Sig_transdc_resp-reg_receiver"/>
</dbReference>
<dbReference type="PROSITE" id="PS50110">
    <property type="entry name" value="RESPONSE_REGULATORY"/>
    <property type="match status" value="1"/>
</dbReference>
<dbReference type="SMART" id="SM00448">
    <property type="entry name" value="REC"/>
    <property type="match status" value="1"/>
</dbReference>
<reference evidence="3 4" key="1">
    <citation type="submission" date="2019-01" db="EMBL/GenBank/DDBJ databases">
        <title>Geovibrio thiophilus DSM 11263, complete genome.</title>
        <authorList>
            <person name="Spring S."/>
            <person name="Bunk B."/>
            <person name="Sproer C."/>
        </authorList>
    </citation>
    <scope>NUCLEOTIDE SEQUENCE [LARGE SCALE GENOMIC DNA]</scope>
    <source>
        <strain evidence="3 4">DSM 11263</strain>
    </source>
</reference>
<evidence type="ECO:0000313" key="4">
    <source>
        <dbReference type="Proteomes" id="UP000287502"/>
    </source>
</evidence>
<name>A0A410K076_9BACT</name>
<dbReference type="PANTHER" id="PTHR45228:SF8">
    <property type="entry name" value="TWO-COMPONENT RESPONSE REGULATOR-RELATED"/>
    <property type="match status" value="1"/>
</dbReference>
<organism evidence="3 4">
    <name type="scientific">Geovibrio thiophilus</name>
    <dbReference type="NCBI Taxonomy" id="139438"/>
    <lineage>
        <taxon>Bacteria</taxon>
        <taxon>Pseudomonadati</taxon>
        <taxon>Deferribacterota</taxon>
        <taxon>Deferribacteres</taxon>
        <taxon>Deferribacterales</taxon>
        <taxon>Geovibrionaceae</taxon>
        <taxon>Geovibrio</taxon>
    </lineage>
</organism>
<keyword evidence="1" id="KW-0597">Phosphoprotein</keyword>
<evidence type="ECO:0000313" key="3">
    <source>
        <dbReference type="EMBL" id="QAR33810.1"/>
    </source>
</evidence>
<dbReference type="Pfam" id="PF13487">
    <property type="entry name" value="HD_5"/>
    <property type="match status" value="1"/>
</dbReference>
<sequence length="385" mass="43336">MHAEKSAWRFTVNNKILFVDDDLNILSSYKRSFRLKYDVHTASLPSEALQMIKENASKPFAAIISDFKMPEMNGVQFLTKAYEMSKNTVRMLITGYADVETAISAVNDGNVFRFLTKPCPPDVLSKNIDACLEHYQLIVAEKELLRGTLQGSIKVLTDVLSITNPVAFGQSERIKRIVHMVLRNLNVENKWQIEVGAMLSKLGCAAVPAETLEKVYSGKPLTPNEEAAYAEVPKVGAQLIKNIPRMEVVAELIEKQAYTEAERSKMPIGARIIRIINDFDILSKGGTDIYEAIRLLKEKPALYDIKLIEILEKVVSPKDNFVQRSLFIRDLREGMVVMDDIETTDRILLIKKGQVLSEASIYRLNNYGKSVGVKEPVSVLIEIKQ</sequence>
<accession>A0A410K076</accession>
<dbReference type="AlphaFoldDB" id="A0A410K076"/>
<dbReference type="Pfam" id="PF00072">
    <property type="entry name" value="Response_reg"/>
    <property type="match status" value="1"/>
</dbReference>
<dbReference type="InterPro" id="IPR052020">
    <property type="entry name" value="Cyclic_di-GMP/3'3'-cGAMP_PDE"/>
</dbReference>
<dbReference type="GO" id="GO:0000160">
    <property type="term" value="P:phosphorelay signal transduction system"/>
    <property type="evidence" value="ECO:0007669"/>
    <property type="project" value="InterPro"/>
</dbReference>
<dbReference type="EMBL" id="CP035108">
    <property type="protein sequence ID" value="QAR33810.1"/>
    <property type="molecule type" value="Genomic_DNA"/>
</dbReference>
<dbReference type="SUPFAM" id="SSF52172">
    <property type="entry name" value="CheY-like"/>
    <property type="match status" value="1"/>
</dbReference>
<proteinExistence type="predicted"/>
<evidence type="ECO:0000259" key="2">
    <source>
        <dbReference type="PROSITE" id="PS50110"/>
    </source>
</evidence>
<dbReference type="Gene3D" id="1.10.3210.10">
    <property type="entry name" value="Hypothetical protein af1432"/>
    <property type="match status" value="1"/>
</dbReference>
<dbReference type="OrthoDB" id="9802066at2"/>
<dbReference type="KEGG" id="gtl:EP073_10450"/>
<dbReference type="Gene3D" id="3.40.50.2300">
    <property type="match status" value="1"/>
</dbReference>
<feature type="modified residue" description="4-aspartylphosphate" evidence="1">
    <location>
        <position position="66"/>
    </location>
</feature>
<gene>
    <name evidence="3" type="ORF">EP073_10450</name>
</gene>
<dbReference type="Proteomes" id="UP000287502">
    <property type="component" value="Chromosome"/>
</dbReference>
<keyword evidence="4" id="KW-1185">Reference proteome</keyword>
<evidence type="ECO:0000256" key="1">
    <source>
        <dbReference type="PROSITE-ProRule" id="PRU00169"/>
    </source>
</evidence>
<protein>
    <submittedName>
        <fullName evidence="3">Response regulator</fullName>
    </submittedName>
</protein>
<dbReference type="PANTHER" id="PTHR45228">
    <property type="entry name" value="CYCLIC DI-GMP PHOSPHODIESTERASE TM_0186-RELATED"/>
    <property type="match status" value="1"/>
</dbReference>
<dbReference type="CDD" id="cd17569">
    <property type="entry name" value="REC_HupR-like"/>
    <property type="match status" value="1"/>
</dbReference>
<feature type="domain" description="Response regulatory" evidence="2">
    <location>
        <begin position="15"/>
        <end position="132"/>
    </location>
</feature>
<dbReference type="InterPro" id="IPR011006">
    <property type="entry name" value="CheY-like_superfamily"/>
</dbReference>